<evidence type="ECO:0000313" key="1">
    <source>
        <dbReference type="EMBL" id="KAK3232966.1"/>
    </source>
</evidence>
<dbReference type="Proteomes" id="UP001190700">
    <property type="component" value="Unassembled WGS sequence"/>
</dbReference>
<dbReference type="AlphaFoldDB" id="A0AAE0BAS3"/>
<name>A0AAE0BAS3_9CHLO</name>
<proteinExistence type="predicted"/>
<evidence type="ECO:0000313" key="2">
    <source>
        <dbReference type="Proteomes" id="UP001190700"/>
    </source>
</evidence>
<comment type="caution">
    <text evidence="1">The sequence shown here is derived from an EMBL/GenBank/DDBJ whole genome shotgun (WGS) entry which is preliminary data.</text>
</comment>
<protein>
    <submittedName>
        <fullName evidence="1">Uncharacterized protein</fullName>
    </submittedName>
</protein>
<reference evidence="1 2" key="1">
    <citation type="journal article" date="2015" name="Genome Biol. Evol.">
        <title>Comparative Genomics of a Bacterivorous Green Alga Reveals Evolutionary Causalities and Consequences of Phago-Mixotrophic Mode of Nutrition.</title>
        <authorList>
            <person name="Burns J.A."/>
            <person name="Paasch A."/>
            <person name="Narechania A."/>
            <person name="Kim E."/>
        </authorList>
    </citation>
    <scope>NUCLEOTIDE SEQUENCE [LARGE SCALE GENOMIC DNA]</scope>
    <source>
        <strain evidence="1 2">PLY_AMNH</strain>
    </source>
</reference>
<dbReference type="EMBL" id="LGRX02035834">
    <property type="protein sequence ID" value="KAK3232966.1"/>
    <property type="molecule type" value="Genomic_DNA"/>
</dbReference>
<organism evidence="1 2">
    <name type="scientific">Cymbomonas tetramitiformis</name>
    <dbReference type="NCBI Taxonomy" id="36881"/>
    <lineage>
        <taxon>Eukaryota</taxon>
        <taxon>Viridiplantae</taxon>
        <taxon>Chlorophyta</taxon>
        <taxon>Pyramimonadophyceae</taxon>
        <taxon>Pyramimonadales</taxon>
        <taxon>Pyramimonadaceae</taxon>
        <taxon>Cymbomonas</taxon>
    </lineage>
</organism>
<accession>A0AAE0BAS3</accession>
<gene>
    <name evidence="1" type="ORF">CYMTET_56709</name>
</gene>
<sequence length="76" mass="8793">MFLSTVRRSIYTARSEFESAHLYLHRIPYVLLGWELRMTSHACKAYPPPLSYVLVKGIELFAEFLFSVQPAQATWG</sequence>
<keyword evidence="2" id="KW-1185">Reference proteome</keyword>